<protein>
    <submittedName>
        <fullName evidence="1">Phosphohydrolase</fullName>
    </submittedName>
</protein>
<reference evidence="1 2" key="1">
    <citation type="submission" date="2023-05" db="EMBL/GenBank/DDBJ databases">
        <title>Pseudoalteromonas ardens sp. nov., Pseudoalteromonas obscura sp. nov., and Pseudoalteromonas umbrosa sp. nov., isolated from the coral Montipora capitata.</title>
        <authorList>
            <person name="Thomas E.M."/>
            <person name="Smith E.M."/>
            <person name="Papke E."/>
            <person name="Shlafstein M.D."/>
            <person name="Oline D.K."/>
            <person name="Videau P."/>
            <person name="Saw J.H."/>
            <person name="Strangman W.K."/>
            <person name="Ushijima B."/>
        </authorList>
    </citation>
    <scope>NUCLEOTIDE SEQUENCE [LARGE SCALE GENOMIC DNA]</scope>
    <source>
        <strain evidence="1 2">P94</strain>
    </source>
</reference>
<keyword evidence="2" id="KW-1185">Reference proteome</keyword>
<proteinExistence type="predicted"/>
<accession>A0ABT7ELK8</accession>
<evidence type="ECO:0000313" key="2">
    <source>
        <dbReference type="Proteomes" id="UP001231915"/>
    </source>
</evidence>
<gene>
    <name evidence="1" type="ORF">QNM18_12870</name>
</gene>
<dbReference type="PANTHER" id="PTHR40202">
    <property type="match status" value="1"/>
</dbReference>
<dbReference type="Gene3D" id="1.10.3210.10">
    <property type="entry name" value="Hypothetical protein af1432"/>
    <property type="match status" value="1"/>
</dbReference>
<evidence type="ECO:0000313" key="1">
    <source>
        <dbReference type="EMBL" id="MDK2595945.1"/>
    </source>
</evidence>
<name>A0ABT7ELK8_9GAMM</name>
<comment type="caution">
    <text evidence="1">The sequence shown here is derived from an EMBL/GenBank/DDBJ whole genome shotgun (WGS) entry which is preliminary data.</text>
</comment>
<organism evidence="1 2">
    <name type="scientific">Pseudoalteromonas obscura</name>
    <dbReference type="NCBI Taxonomy" id="3048491"/>
    <lineage>
        <taxon>Bacteria</taxon>
        <taxon>Pseudomonadati</taxon>
        <taxon>Pseudomonadota</taxon>
        <taxon>Gammaproteobacteria</taxon>
        <taxon>Alteromonadales</taxon>
        <taxon>Pseudoalteromonadaceae</taxon>
        <taxon>Pseudoalteromonas</taxon>
    </lineage>
</organism>
<dbReference type="EMBL" id="JASJUT010000004">
    <property type="protein sequence ID" value="MDK2595945.1"/>
    <property type="molecule type" value="Genomic_DNA"/>
</dbReference>
<dbReference type="RefSeq" id="WP_284137448.1">
    <property type="nucleotide sequence ID" value="NZ_JASJUT010000004.1"/>
</dbReference>
<dbReference type="InterPro" id="IPR052567">
    <property type="entry name" value="OP_Dioxygenase"/>
</dbReference>
<dbReference type="PANTHER" id="PTHR40202:SF1">
    <property type="entry name" value="HD DOMAIN-CONTAINING PROTEIN"/>
    <property type="match status" value="1"/>
</dbReference>
<dbReference type="Proteomes" id="UP001231915">
    <property type="component" value="Unassembled WGS sequence"/>
</dbReference>
<dbReference type="SUPFAM" id="SSF109604">
    <property type="entry name" value="HD-domain/PDEase-like"/>
    <property type="match status" value="1"/>
</dbReference>
<sequence>MIDSAITDIVHLFKQFGDKTYGEACDQLTHAISSAWHAQQQNAPQTMVCAAFLHDIGHFIADKNQIAGLDQWGHIDHDILASDWLQQKGFAASVYLPIRYHIEAKRYAARRSGTDALSNASRQTLQQQGGPMTDSEARDFEQLACFSQAMELRRYDDLGKPHQAIDTSLSPWLAITKQVLTGN</sequence>